<gene>
    <name evidence="1" type="ORF">KV110_16385</name>
</gene>
<protein>
    <recommendedName>
        <fullName evidence="3">Transposase</fullName>
    </recommendedName>
</protein>
<dbReference type="RefSeq" id="WP_218477050.1">
    <property type="nucleotide sequence ID" value="NZ_BAABJN010000015.1"/>
</dbReference>
<name>A0ABX8S1M7_NOCIO</name>
<keyword evidence="2" id="KW-1185">Reference proteome</keyword>
<proteinExistence type="predicted"/>
<accession>A0ABX8S1M7</accession>
<evidence type="ECO:0008006" key="3">
    <source>
        <dbReference type="Google" id="ProtNLM"/>
    </source>
</evidence>
<evidence type="ECO:0000313" key="1">
    <source>
        <dbReference type="EMBL" id="QXN94485.1"/>
    </source>
</evidence>
<evidence type="ECO:0000313" key="2">
    <source>
        <dbReference type="Proteomes" id="UP000694257"/>
    </source>
</evidence>
<organism evidence="1 2">
    <name type="scientific">Nocardia iowensis</name>
    <dbReference type="NCBI Taxonomy" id="204891"/>
    <lineage>
        <taxon>Bacteria</taxon>
        <taxon>Bacillati</taxon>
        <taxon>Actinomycetota</taxon>
        <taxon>Actinomycetes</taxon>
        <taxon>Mycobacteriales</taxon>
        <taxon>Nocardiaceae</taxon>
        <taxon>Nocardia</taxon>
    </lineage>
</organism>
<reference evidence="1 2" key="1">
    <citation type="submission" date="2021-07" db="EMBL/GenBank/DDBJ databases">
        <title>Whole Genome Sequence of Nocardia Iowensis.</title>
        <authorList>
            <person name="Lamm A."/>
            <person name="Collins-Fairclough A.M."/>
            <person name="Bunk B."/>
            <person name="Sproer C."/>
        </authorList>
    </citation>
    <scope>NUCLEOTIDE SEQUENCE [LARGE SCALE GENOMIC DNA]</scope>
    <source>
        <strain evidence="1 2">NRRL 5646</strain>
    </source>
</reference>
<sequence>MSIDAVFGSYLIRCKDSRPVPSIKQLGDRSWLARIGPIDRTTYRTEITVRTVPG</sequence>
<dbReference type="EMBL" id="CP078145">
    <property type="protein sequence ID" value="QXN94485.1"/>
    <property type="molecule type" value="Genomic_DNA"/>
</dbReference>
<dbReference type="Proteomes" id="UP000694257">
    <property type="component" value="Chromosome"/>
</dbReference>